<organism evidence="1 2">
    <name type="scientific">Rhizopus azygosporus</name>
    <name type="common">Rhizopus microsporus var. azygosporus</name>
    <dbReference type="NCBI Taxonomy" id="86630"/>
    <lineage>
        <taxon>Eukaryota</taxon>
        <taxon>Fungi</taxon>
        <taxon>Fungi incertae sedis</taxon>
        <taxon>Mucoromycota</taxon>
        <taxon>Mucoromycotina</taxon>
        <taxon>Mucoromycetes</taxon>
        <taxon>Mucorales</taxon>
        <taxon>Mucorineae</taxon>
        <taxon>Rhizopodaceae</taxon>
        <taxon>Rhizopus</taxon>
    </lineage>
</organism>
<proteinExistence type="predicted"/>
<dbReference type="STRING" id="86630.A0A367JD41"/>
<keyword evidence="2" id="KW-1185">Reference proteome</keyword>
<dbReference type="AlphaFoldDB" id="A0A367JD41"/>
<comment type="caution">
    <text evidence="1">The sequence shown here is derived from an EMBL/GenBank/DDBJ whole genome shotgun (WGS) entry which is preliminary data.</text>
</comment>
<protein>
    <submittedName>
        <fullName evidence="1">Uncharacterized protein</fullName>
    </submittedName>
</protein>
<gene>
    <name evidence="1" type="ORF">CU097_005795</name>
</gene>
<dbReference type="Proteomes" id="UP000252139">
    <property type="component" value="Unassembled WGS sequence"/>
</dbReference>
<name>A0A367JD41_RHIAZ</name>
<evidence type="ECO:0000313" key="1">
    <source>
        <dbReference type="EMBL" id="RCH87779.1"/>
    </source>
</evidence>
<evidence type="ECO:0000313" key="2">
    <source>
        <dbReference type="Proteomes" id="UP000252139"/>
    </source>
</evidence>
<sequence>MLCYSYIYYPKAPLCNGSAGSRYPRWRCNGVIMNNSSGDKCCNGREITVRRDSFFNNKKISVRQVMAILLWLVIANEKVQNC</sequence>
<reference evidence="1 2" key="1">
    <citation type="journal article" date="2018" name="G3 (Bethesda)">
        <title>Phylogenetic and Phylogenomic Definition of Rhizopus Species.</title>
        <authorList>
            <person name="Gryganskyi A.P."/>
            <person name="Golan J."/>
            <person name="Dolatabadi S."/>
            <person name="Mondo S."/>
            <person name="Robb S."/>
            <person name="Idnurm A."/>
            <person name="Muszewska A."/>
            <person name="Steczkiewicz K."/>
            <person name="Masonjones S."/>
            <person name="Liao H.L."/>
            <person name="Gajdeczka M.T."/>
            <person name="Anike F."/>
            <person name="Vuek A."/>
            <person name="Anishchenko I.M."/>
            <person name="Voigt K."/>
            <person name="de Hoog G.S."/>
            <person name="Smith M.E."/>
            <person name="Heitman J."/>
            <person name="Vilgalys R."/>
            <person name="Stajich J.E."/>
        </authorList>
    </citation>
    <scope>NUCLEOTIDE SEQUENCE [LARGE SCALE GENOMIC DNA]</scope>
    <source>
        <strain evidence="1 2">CBS 357.93</strain>
    </source>
</reference>
<accession>A0A367JD41</accession>
<dbReference type="EMBL" id="PJQL01001592">
    <property type="protein sequence ID" value="RCH87779.1"/>
    <property type="molecule type" value="Genomic_DNA"/>
</dbReference>
<dbReference type="OrthoDB" id="5598606at2759"/>